<protein>
    <recommendedName>
        <fullName evidence="3">Dienelactone hydrolase domain-containing protein</fullName>
    </recommendedName>
</protein>
<accession>A0ABS3D247</accession>
<proteinExistence type="predicted"/>
<comment type="caution">
    <text evidence="1">The sequence shown here is derived from an EMBL/GenBank/DDBJ whole genome shotgun (WGS) entry which is preliminary data.</text>
</comment>
<organism evidence="1 2">
    <name type="scientific">Bowmanella yangjiangensis</name>
    <dbReference type="NCBI Taxonomy" id="2811230"/>
    <lineage>
        <taxon>Bacteria</taxon>
        <taxon>Pseudomonadati</taxon>
        <taxon>Pseudomonadota</taxon>
        <taxon>Gammaproteobacteria</taxon>
        <taxon>Alteromonadales</taxon>
        <taxon>Alteromonadaceae</taxon>
        <taxon>Bowmanella</taxon>
    </lineage>
</organism>
<keyword evidence="2" id="KW-1185">Reference proteome</keyword>
<gene>
    <name evidence="1" type="ORF">J0A65_19235</name>
</gene>
<reference evidence="1 2" key="1">
    <citation type="submission" date="2021-03" db="EMBL/GenBank/DDBJ databases">
        <title>novel species isolated from a fishpond in China.</title>
        <authorList>
            <person name="Lu H."/>
            <person name="Cai Z."/>
        </authorList>
    </citation>
    <scope>NUCLEOTIDE SEQUENCE [LARGE SCALE GENOMIC DNA]</scope>
    <source>
        <strain evidence="1 2">Y57</strain>
    </source>
</reference>
<name>A0ABS3D247_9ALTE</name>
<sequence>MDFIDEQHAYQSFMQLCDHECYQDRVSAYIRDLTEETLIVAFSAGASACWRALAEYQGKQISHFIGFYPGQIRHALHLTPKVDTTLVFPCHEAHFALAPVMQSLAGRDRIQLMQMEWMHGFMNPSSMGYAPAGEKTGLALIERRLSLSSGK</sequence>
<dbReference type="EMBL" id="JAFKCS010000027">
    <property type="protein sequence ID" value="MBN7822009.1"/>
    <property type="molecule type" value="Genomic_DNA"/>
</dbReference>
<evidence type="ECO:0000313" key="2">
    <source>
        <dbReference type="Proteomes" id="UP000663992"/>
    </source>
</evidence>
<evidence type="ECO:0008006" key="3">
    <source>
        <dbReference type="Google" id="ProtNLM"/>
    </source>
</evidence>
<dbReference type="Proteomes" id="UP000663992">
    <property type="component" value="Unassembled WGS sequence"/>
</dbReference>
<evidence type="ECO:0000313" key="1">
    <source>
        <dbReference type="EMBL" id="MBN7822009.1"/>
    </source>
</evidence>
<dbReference type="RefSeq" id="WP_206595963.1">
    <property type="nucleotide sequence ID" value="NZ_JAFKCS010000027.1"/>
</dbReference>